<dbReference type="InterPro" id="IPR027417">
    <property type="entry name" value="P-loop_NTPase"/>
</dbReference>
<reference evidence="2" key="1">
    <citation type="submission" date="2025-08" db="UniProtKB">
        <authorList>
            <consortium name="RefSeq"/>
        </authorList>
    </citation>
    <scope>IDENTIFICATION</scope>
</reference>
<dbReference type="RefSeq" id="XP_029292588.1">
    <property type="nucleotide sequence ID" value="XM_029436728.1"/>
</dbReference>
<dbReference type="KEGG" id="cgob:115011602"/>
<dbReference type="PANTHER" id="PTHR14241:SF32">
    <property type="entry name" value="VWFA DOMAIN-CONTAINING PROTEIN-RELATED"/>
    <property type="match status" value="1"/>
</dbReference>
<proteinExistence type="predicted"/>
<dbReference type="GeneID" id="115011602"/>
<organism evidence="1 2">
    <name type="scientific">Cottoperca gobio</name>
    <name type="common">Frogmouth</name>
    <name type="synonym">Aphritis gobio</name>
    <dbReference type="NCBI Taxonomy" id="56716"/>
    <lineage>
        <taxon>Eukaryota</taxon>
        <taxon>Metazoa</taxon>
        <taxon>Chordata</taxon>
        <taxon>Craniata</taxon>
        <taxon>Vertebrata</taxon>
        <taxon>Euteleostomi</taxon>
        <taxon>Actinopterygii</taxon>
        <taxon>Neopterygii</taxon>
        <taxon>Teleostei</taxon>
        <taxon>Neoteleostei</taxon>
        <taxon>Acanthomorphata</taxon>
        <taxon>Eupercaria</taxon>
        <taxon>Perciformes</taxon>
        <taxon>Notothenioidei</taxon>
        <taxon>Bovichtidae</taxon>
        <taxon>Cottoperca</taxon>
    </lineage>
</organism>
<evidence type="ECO:0000313" key="2">
    <source>
        <dbReference type="RefSeq" id="XP_029292588.1"/>
    </source>
</evidence>
<dbReference type="Proteomes" id="UP000504630">
    <property type="component" value="Chromosome 8"/>
</dbReference>
<accession>A0A6J2Q285</accession>
<dbReference type="SUPFAM" id="SSF52540">
    <property type="entry name" value="P-loop containing nucleoside triphosphate hydrolases"/>
    <property type="match status" value="1"/>
</dbReference>
<dbReference type="CDD" id="cd00882">
    <property type="entry name" value="Ras_like_GTPase"/>
    <property type="match status" value="1"/>
</dbReference>
<dbReference type="GO" id="GO:0006955">
    <property type="term" value="P:immune response"/>
    <property type="evidence" value="ECO:0007669"/>
    <property type="project" value="TreeGrafter"/>
</dbReference>
<dbReference type="OrthoDB" id="25620at2759"/>
<evidence type="ECO:0000313" key="1">
    <source>
        <dbReference type="Proteomes" id="UP000504630"/>
    </source>
</evidence>
<gene>
    <name evidence="2" type="primary">LOC115011602</name>
</gene>
<dbReference type="PANTHER" id="PTHR14241">
    <property type="entry name" value="INTERFERON-INDUCED PROTEIN 44"/>
    <property type="match status" value="1"/>
</dbReference>
<protein>
    <submittedName>
        <fullName evidence="2">Interferon-induced protein 44-like isoform X1</fullName>
    </submittedName>
</protein>
<sequence length="285" mass="32215">MHIYMYISYFTAMGGASFSQPWRSMPWTNEENLNFIKSYKPQNNDVENLRILLHGPVGAGKSSFINSLESVLLGRVTGRVMTDTISANSFTKKYKAFKIHKDPESFYPFIFNDTMGFEQRNGMNVEDIKLALMGHVTEGYKPIPGVQLKESDQGYNSCPSLDDKVHALVCVMPADLVSLISDEVVKKMRDVRLAASDMGIPQLAILTKVDEACPEVKNNIKNVYESIYLKEQVDKFSLMLGIPQNCIFLVKNYESELQTNEDINGPILIALRQMIVYGEDFINNL</sequence>
<dbReference type="AlphaFoldDB" id="A0A6J2Q285"/>
<dbReference type="Gene3D" id="3.40.50.300">
    <property type="entry name" value="P-loop containing nucleotide triphosphate hydrolases"/>
    <property type="match status" value="1"/>
</dbReference>
<keyword evidence="1" id="KW-1185">Reference proteome</keyword>
<name>A0A6J2Q285_COTGO</name>
<dbReference type="InParanoid" id="A0A6J2Q285"/>